<sequence length="167" mass="18786">MRGTLAFDLLRARIYINGTIYDTECETDGSDFEDIDALMLQKSLKNLSKYSYDIDCDFEPVPIAEEERNTDKHQTSPATVTLQKQNILNNKNFGTSKIQQENNCHRLEFVESDDEIPESSSTAASEIEIDTTAAERNEDKASSALAEKSSNKKRNFIISSSQSSPFK</sequence>
<dbReference type="WBParaSite" id="ES5_v2.g25867.t1">
    <property type="protein sequence ID" value="ES5_v2.g25867.t1"/>
    <property type="gene ID" value="ES5_v2.g25867"/>
</dbReference>
<accession>A0AC34G7Z3</accession>
<name>A0AC34G7Z3_9BILA</name>
<evidence type="ECO:0000313" key="1">
    <source>
        <dbReference type="Proteomes" id="UP000887579"/>
    </source>
</evidence>
<reference evidence="2" key="1">
    <citation type="submission" date="2022-11" db="UniProtKB">
        <authorList>
            <consortium name="WormBaseParasite"/>
        </authorList>
    </citation>
    <scope>IDENTIFICATION</scope>
</reference>
<protein>
    <submittedName>
        <fullName evidence="2">Uncharacterized protein</fullName>
    </submittedName>
</protein>
<proteinExistence type="predicted"/>
<evidence type="ECO:0000313" key="2">
    <source>
        <dbReference type="WBParaSite" id="ES5_v2.g25867.t1"/>
    </source>
</evidence>
<dbReference type="Proteomes" id="UP000887579">
    <property type="component" value="Unplaced"/>
</dbReference>
<organism evidence="1 2">
    <name type="scientific">Panagrolaimus sp. ES5</name>
    <dbReference type="NCBI Taxonomy" id="591445"/>
    <lineage>
        <taxon>Eukaryota</taxon>
        <taxon>Metazoa</taxon>
        <taxon>Ecdysozoa</taxon>
        <taxon>Nematoda</taxon>
        <taxon>Chromadorea</taxon>
        <taxon>Rhabditida</taxon>
        <taxon>Tylenchina</taxon>
        <taxon>Panagrolaimomorpha</taxon>
        <taxon>Panagrolaimoidea</taxon>
        <taxon>Panagrolaimidae</taxon>
        <taxon>Panagrolaimus</taxon>
    </lineage>
</organism>